<name>A0ABP9A3P0_9ACTN</name>
<evidence type="ECO:0008006" key="4">
    <source>
        <dbReference type="Google" id="ProtNLM"/>
    </source>
</evidence>
<feature type="transmembrane region" description="Helical" evidence="1">
    <location>
        <begin position="16"/>
        <end position="35"/>
    </location>
</feature>
<protein>
    <recommendedName>
        <fullName evidence="4">Integral membrane protein</fullName>
    </recommendedName>
</protein>
<keyword evidence="1" id="KW-0472">Membrane</keyword>
<accession>A0ABP9A3P0</accession>
<organism evidence="2 3">
    <name type="scientific">Streptomyces sanyensis</name>
    <dbReference type="NCBI Taxonomy" id="568869"/>
    <lineage>
        <taxon>Bacteria</taxon>
        <taxon>Bacillati</taxon>
        <taxon>Actinomycetota</taxon>
        <taxon>Actinomycetes</taxon>
        <taxon>Kitasatosporales</taxon>
        <taxon>Streptomycetaceae</taxon>
        <taxon>Streptomyces</taxon>
    </lineage>
</organism>
<keyword evidence="3" id="KW-1185">Reference proteome</keyword>
<proteinExistence type="predicted"/>
<dbReference type="Proteomes" id="UP001501147">
    <property type="component" value="Unassembled WGS sequence"/>
</dbReference>
<keyword evidence="1" id="KW-1133">Transmembrane helix</keyword>
<reference evidence="3" key="1">
    <citation type="journal article" date="2019" name="Int. J. Syst. Evol. Microbiol.">
        <title>The Global Catalogue of Microorganisms (GCM) 10K type strain sequencing project: providing services to taxonomists for standard genome sequencing and annotation.</title>
        <authorList>
            <consortium name="The Broad Institute Genomics Platform"/>
            <consortium name="The Broad Institute Genome Sequencing Center for Infectious Disease"/>
            <person name="Wu L."/>
            <person name="Ma J."/>
        </authorList>
    </citation>
    <scope>NUCLEOTIDE SEQUENCE [LARGE SCALE GENOMIC DNA]</scope>
    <source>
        <strain evidence="3">JCM 18324</strain>
    </source>
</reference>
<evidence type="ECO:0000256" key="1">
    <source>
        <dbReference type="SAM" id="Phobius"/>
    </source>
</evidence>
<keyword evidence="1" id="KW-0812">Transmembrane</keyword>
<sequence>MVVTGGDVDKGWPERWWTTALCALALAGLVFYDVWKVVENLAGPRVDGWDLLGRCLGGSLFALMAVATAHRAVLLRRGAGAVGAGTRTEG</sequence>
<gene>
    <name evidence="2" type="ORF">GCM10023329_20960</name>
</gene>
<dbReference type="RefSeq" id="WP_345612380.1">
    <property type="nucleotide sequence ID" value="NZ_BAABJV010000003.1"/>
</dbReference>
<evidence type="ECO:0000313" key="3">
    <source>
        <dbReference type="Proteomes" id="UP001501147"/>
    </source>
</evidence>
<evidence type="ECO:0000313" key="2">
    <source>
        <dbReference type="EMBL" id="GAA4773031.1"/>
    </source>
</evidence>
<comment type="caution">
    <text evidence="2">The sequence shown here is derived from an EMBL/GenBank/DDBJ whole genome shotgun (WGS) entry which is preliminary data.</text>
</comment>
<dbReference type="EMBL" id="BAABJV010000003">
    <property type="protein sequence ID" value="GAA4773031.1"/>
    <property type="molecule type" value="Genomic_DNA"/>
</dbReference>